<evidence type="ECO:0000256" key="4">
    <source>
        <dbReference type="RuleBase" id="RU004514"/>
    </source>
</evidence>
<evidence type="ECO:0000256" key="3">
    <source>
        <dbReference type="PIRSR" id="PIRSR004848-1"/>
    </source>
</evidence>
<keyword evidence="7" id="KW-1185">Reference proteome</keyword>
<dbReference type="RefSeq" id="WP_310799494.1">
    <property type="nucleotide sequence ID" value="NZ_CP123872.1"/>
</dbReference>
<dbReference type="InterPro" id="IPR011078">
    <property type="entry name" value="PyrdxlP_homeostasis"/>
</dbReference>
<evidence type="ECO:0000256" key="2">
    <source>
        <dbReference type="HAMAP-Rule" id="MF_02087"/>
    </source>
</evidence>
<dbReference type="PANTHER" id="PTHR10146:SF14">
    <property type="entry name" value="PYRIDOXAL PHOSPHATE HOMEOSTASIS PROTEIN"/>
    <property type="match status" value="1"/>
</dbReference>
<dbReference type="Pfam" id="PF01168">
    <property type="entry name" value="Ala_racemase_N"/>
    <property type="match status" value="1"/>
</dbReference>
<sequence>MASKLVEEIQKNIQTVRDKTASKIAYSLLNHSEPRLIAVSKVQPIEKIDAALEVGQRVFGENRVQEAEERWAPRREAYKDLTLILIGSLQTNKVSNAVALFDEIQSLDRIKLARSLKKEMTNQGKNIPLMIQVNTGCEEQKGGCLPQDLNALVAECEALDLNVVGLMCIPTAGEDPSLHFHLLKKLATIYGYEKLSMGMSGDYDLAAAMGSSDIRVGTAIFGARIST</sequence>
<evidence type="ECO:0000313" key="7">
    <source>
        <dbReference type="Proteomes" id="UP001268683"/>
    </source>
</evidence>
<dbReference type="FunFam" id="3.20.20.10:FF:000018">
    <property type="entry name" value="Pyridoxal phosphate homeostasis protein"/>
    <property type="match status" value="1"/>
</dbReference>
<dbReference type="KEGG" id="tmk:QGN29_04540"/>
<name>A0AA52EKE7_9PROT</name>
<gene>
    <name evidence="6" type="ORF">QGN29_04540</name>
</gene>
<dbReference type="AlphaFoldDB" id="A0AA52EKE7"/>
<dbReference type="GO" id="GO:0030170">
    <property type="term" value="F:pyridoxal phosphate binding"/>
    <property type="evidence" value="ECO:0007669"/>
    <property type="project" value="UniProtKB-UniRule"/>
</dbReference>
<proteinExistence type="inferred from homology"/>
<feature type="domain" description="Alanine racemase N-terminal" evidence="5">
    <location>
        <begin position="33"/>
        <end position="224"/>
    </location>
</feature>
<dbReference type="InterPro" id="IPR029066">
    <property type="entry name" value="PLP-binding_barrel"/>
</dbReference>
<comment type="cofactor">
    <cofactor evidence="3">
        <name>pyridoxal 5'-phosphate</name>
        <dbReference type="ChEBI" id="CHEBI:597326"/>
    </cofactor>
</comment>
<dbReference type="SUPFAM" id="SSF51419">
    <property type="entry name" value="PLP-binding barrel"/>
    <property type="match status" value="1"/>
</dbReference>
<evidence type="ECO:0000256" key="1">
    <source>
        <dbReference type="ARBA" id="ARBA00022898"/>
    </source>
</evidence>
<dbReference type="HAMAP" id="MF_02087">
    <property type="entry name" value="PLP_homeostasis"/>
    <property type="match status" value="1"/>
</dbReference>
<dbReference type="Gene3D" id="3.20.20.10">
    <property type="entry name" value="Alanine racemase"/>
    <property type="match status" value="1"/>
</dbReference>
<organism evidence="6 7">
    <name type="scientific">Temperatibacter marinus</name>
    <dbReference type="NCBI Taxonomy" id="1456591"/>
    <lineage>
        <taxon>Bacteria</taxon>
        <taxon>Pseudomonadati</taxon>
        <taxon>Pseudomonadota</taxon>
        <taxon>Alphaproteobacteria</taxon>
        <taxon>Kordiimonadales</taxon>
        <taxon>Temperatibacteraceae</taxon>
        <taxon>Temperatibacter</taxon>
    </lineage>
</organism>
<dbReference type="CDD" id="cd00635">
    <property type="entry name" value="PLPDE_III_YBL036c_like"/>
    <property type="match status" value="1"/>
</dbReference>
<comment type="function">
    <text evidence="2">Pyridoxal 5'-phosphate (PLP)-binding protein, which is involved in PLP homeostasis.</text>
</comment>
<dbReference type="Proteomes" id="UP001268683">
    <property type="component" value="Chromosome"/>
</dbReference>
<feature type="modified residue" description="N6-(pyridoxal phosphate)lysine" evidence="2 3">
    <location>
        <position position="41"/>
    </location>
</feature>
<reference evidence="6" key="1">
    <citation type="submission" date="2023-04" db="EMBL/GenBank/DDBJ databases">
        <title>Complete genome sequence of Temperatibacter marinus.</title>
        <authorList>
            <person name="Rong J.-C."/>
            <person name="Yi M.-L."/>
            <person name="Zhao Q."/>
        </authorList>
    </citation>
    <scope>NUCLEOTIDE SEQUENCE</scope>
    <source>
        <strain evidence="6">NBRC 110045</strain>
    </source>
</reference>
<dbReference type="InterPro" id="IPR001608">
    <property type="entry name" value="Ala_racemase_N"/>
</dbReference>
<evidence type="ECO:0000259" key="5">
    <source>
        <dbReference type="Pfam" id="PF01168"/>
    </source>
</evidence>
<dbReference type="PIRSF" id="PIRSF004848">
    <property type="entry name" value="YBL036c_PLPDEIII"/>
    <property type="match status" value="1"/>
</dbReference>
<keyword evidence="1 2" id="KW-0663">Pyridoxal phosphate</keyword>
<protein>
    <recommendedName>
        <fullName evidence="2">Pyridoxal phosphate homeostasis protein</fullName>
        <shortName evidence="2">PLP homeostasis protein</shortName>
    </recommendedName>
</protein>
<accession>A0AA52EKE7</accession>
<dbReference type="PANTHER" id="PTHR10146">
    <property type="entry name" value="PROLINE SYNTHETASE CO-TRANSCRIBED BACTERIAL HOMOLOG PROTEIN"/>
    <property type="match status" value="1"/>
</dbReference>
<dbReference type="EMBL" id="CP123872">
    <property type="protein sequence ID" value="WND03641.1"/>
    <property type="molecule type" value="Genomic_DNA"/>
</dbReference>
<evidence type="ECO:0000313" key="6">
    <source>
        <dbReference type="EMBL" id="WND03641.1"/>
    </source>
</evidence>
<dbReference type="NCBIfam" id="TIGR00044">
    <property type="entry name" value="YggS family pyridoxal phosphate-dependent enzyme"/>
    <property type="match status" value="1"/>
</dbReference>
<comment type="similarity">
    <text evidence="2 4">Belongs to the pyridoxal phosphate-binding protein YggS/PROSC family.</text>
</comment>